<evidence type="ECO:0000256" key="1">
    <source>
        <dbReference type="SAM" id="MobiDB-lite"/>
    </source>
</evidence>
<dbReference type="Proteomes" id="UP000230108">
    <property type="component" value="Unassembled WGS sequence"/>
</dbReference>
<feature type="compositionally biased region" description="Polar residues" evidence="1">
    <location>
        <begin position="81"/>
        <end position="90"/>
    </location>
</feature>
<keyword evidence="2" id="KW-0472">Membrane</keyword>
<evidence type="ECO:0000313" key="3">
    <source>
        <dbReference type="EMBL" id="PIY69112.1"/>
    </source>
</evidence>
<keyword evidence="2" id="KW-1133">Transmembrane helix</keyword>
<reference evidence="4" key="1">
    <citation type="submission" date="2017-09" db="EMBL/GenBank/DDBJ databases">
        <title>Depth-based differentiation of microbial function through sediment-hosted aquifers and enrichment of novel symbionts in the deep terrestrial subsurface.</title>
        <authorList>
            <person name="Probst A.J."/>
            <person name="Ladd B."/>
            <person name="Jarett J.K."/>
            <person name="Geller-Mcgrath D.E."/>
            <person name="Sieber C.M.K."/>
            <person name="Emerson J.B."/>
            <person name="Anantharaman K."/>
            <person name="Thomas B.C."/>
            <person name="Malmstrom R."/>
            <person name="Stieglmeier M."/>
            <person name="Klingl A."/>
            <person name="Woyke T."/>
            <person name="Ryan C.M."/>
            <person name="Banfield J.F."/>
        </authorList>
    </citation>
    <scope>NUCLEOTIDE SEQUENCE [LARGE SCALE GENOMIC DNA]</scope>
</reference>
<evidence type="ECO:0000256" key="2">
    <source>
        <dbReference type="SAM" id="Phobius"/>
    </source>
</evidence>
<dbReference type="EMBL" id="PFLF01000051">
    <property type="protein sequence ID" value="PIY69112.1"/>
    <property type="molecule type" value="Genomic_DNA"/>
</dbReference>
<protein>
    <submittedName>
        <fullName evidence="3">Uncharacterized protein</fullName>
    </submittedName>
</protein>
<organism evidence="3 4">
    <name type="scientific">Candidatus Roizmanbacteria bacterium CG_4_10_14_0_8_um_filter_39_9</name>
    <dbReference type="NCBI Taxonomy" id="1974829"/>
    <lineage>
        <taxon>Bacteria</taxon>
        <taxon>Candidatus Roizmaniibacteriota</taxon>
    </lineage>
</organism>
<feature type="transmembrane region" description="Helical" evidence="2">
    <location>
        <begin position="7"/>
        <end position="26"/>
    </location>
</feature>
<feature type="compositionally biased region" description="Low complexity" evidence="1">
    <location>
        <begin position="55"/>
        <end position="80"/>
    </location>
</feature>
<comment type="caution">
    <text evidence="3">The sequence shown here is derived from an EMBL/GenBank/DDBJ whole genome shotgun (WGS) entry which is preliminary data.</text>
</comment>
<accession>A0A2M7QEC4</accession>
<dbReference type="AlphaFoldDB" id="A0A2M7QEC4"/>
<evidence type="ECO:0000313" key="4">
    <source>
        <dbReference type="Proteomes" id="UP000230108"/>
    </source>
</evidence>
<name>A0A2M7QEC4_9BACT</name>
<proteinExistence type="predicted"/>
<feature type="region of interest" description="Disordered" evidence="1">
    <location>
        <begin position="55"/>
        <end position="94"/>
    </location>
</feature>
<sequence>MEQFNKALSFILGLVVVAIFIAVATGKINLKGKLGPTPTGSNKITPTVSQSKTITLKQTTQKTQTTQTGGTVQKQTATKQLATKPTTAPINPNYHRYGQTSGTVSTIPSTGPELLIPLAFSSLLGGSFLKKLGKKKD</sequence>
<keyword evidence="2" id="KW-0812">Transmembrane</keyword>
<gene>
    <name evidence="3" type="ORF">COY90_02370</name>
</gene>